<dbReference type="PANTHER" id="PTHR11586">
    <property type="entry name" value="TRNA-AMINOACYLATION COFACTOR ARC1 FAMILY MEMBER"/>
    <property type="match status" value="1"/>
</dbReference>
<evidence type="ECO:0000256" key="2">
    <source>
        <dbReference type="ARBA" id="ARBA00022884"/>
    </source>
</evidence>
<keyword evidence="1" id="KW-0820">tRNA-binding</keyword>
<dbReference type="NCBIfam" id="TIGR02222">
    <property type="entry name" value="chap_CsaA"/>
    <property type="match status" value="1"/>
</dbReference>
<dbReference type="GO" id="GO:0000049">
    <property type="term" value="F:tRNA binding"/>
    <property type="evidence" value="ECO:0007669"/>
    <property type="project" value="UniProtKB-UniRule"/>
</dbReference>
<evidence type="ECO:0000313" key="4">
    <source>
        <dbReference type="Proteomes" id="UP000292347"/>
    </source>
</evidence>
<dbReference type="FunFam" id="2.40.50.140:FF:000165">
    <property type="entry name" value="Chaperone CsaA"/>
    <property type="match status" value="1"/>
</dbReference>
<dbReference type="InterPro" id="IPR012340">
    <property type="entry name" value="NA-bd_OB-fold"/>
</dbReference>
<dbReference type="PANTHER" id="PTHR11586:SF37">
    <property type="entry name" value="TRNA-BINDING DOMAIN-CONTAINING PROTEIN"/>
    <property type="match status" value="1"/>
</dbReference>
<evidence type="ECO:0000313" key="3">
    <source>
        <dbReference type="EMBL" id="RXZ35494.1"/>
    </source>
</evidence>
<dbReference type="Gene3D" id="2.40.50.140">
    <property type="entry name" value="Nucleic acid-binding proteins"/>
    <property type="match status" value="1"/>
</dbReference>
<dbReference type="AlphaFoldDB" id="A0A4Q2J1P0"/>
<proteinExistence type="predicted"/>
<comment type="caution">
    <text evidence="3">The sequence shown here is derived from an EMBL/GenBank/DDBJ whole genome shotgun (WGS) entry which is preliminary data.</text>
</comment>
<dbReference type="RefSeq" id="WP_129341263.1">
    <property type="nucleotide sequence ID" value="NZ_JACIDD010000001.1"/>
</dbReference>
<sequence length="123" mass="13357">MHLRHDPASPAAEPIDFDAFLAVDVRVGTIVAAEEFPEARKPAIKLRIDFGPTIGIRRSSAQITEHYTPEALIGRQVAAVVNFPPRQIGKFLSEVLTLGFPDANGAVVLFAPDRKVPDGGRLF</sequence>
<dbReference type="EMBL" id="SDPT01000001">
    <property type="protein sequence ID" value="RXZ35494.1"/>
    <property type="molecule type" value="Genomic_DNA"/>
</dbReference>
<dbReference type="InterPro" id="IPR002547">
    <property type="entry name" value="tRNA-bd_dom"/>
</dbReference>
<dbReference type="PROSITE" id="PS50886">
    <property type="entry name" value="TRBD"/>
    <property type="match status" value="1"/>
</dbReference>
<evidence type="ECO:0000256" key="1">
    <source>
        <dbReference type="ARBA" id="ARBA00022555"/>
    </source>
</evidence>
<keyword evidence="4" id="KW-1185">Reference proteome</keyword>
<keyword evidence="2" id="KW-0694">RNA-binding</keyword>
<dbReference type="Pfam" id="PF01588">
    <property type="entry name" value="tRNA_bind"/>
    <property type="match status" value="1"/>
</dbReference>
<accession>A0A4Q2J1P0</accession>
<protein>
    <submittedName>
        <fullName evidence="3">tRNA-binding protein</fullName>
    </submittedName>
</protein>
<dbReference type="NCBIfam" id="NF007494">
    <property type="entry name" value="PRK10089.1-3"/>
    <property type="match status" value="1"/>
</dbReference>
<dbReference type="Proteomes" id="UP000292347">
    <property type="component" value="Unassembled WGS sequence"/>
</dbReference>
<gene>
    <name evidence="3" type="ORF">EO081_07725</name>
</gene>
<dbReference type="InterPro" id="IPR008231">
    <property type="entry name" value="CsaA"/>
</dbReference>
<organism evidence="3 4">
    <name type="scientific">Sphingomonas desiccabilis</name>
    <dbReference type="NCBI Taxonomy" id="429134"/>
    <lineage>
        <taxon>Bacteria</taxon>
        <taxon>Pseudomonadati</taxon>
        <taxon>Pseudomonadota</taxon>
        <taxon>Alphaproteobacteria</taxon>
        <taxon>Sphingomonadales</taxon>
        <taxon>Sphingomonadaceae</taxon>
        <taxon>Sphingomonas</taxon>
    </lineage>
</organism>
<dbReference type="CDD" id="cd02798">
    <property type="entry name" value="tRNA_bind_CsaA"/>
    <property type="match status" value="1"/>
</dbReference>
<dbReference type="NCBIfam" id="NF007495">
    <property type="entry name" value="PRK10089.1-4"/>
    <property type="match status" value="1"/>
</dbReference>
<dbReference type="OrthoDB" id="9794564at2"/>
<dbReference type="InterPro" id="IPR051270">
    <property type="entry name" value="Tyrosine-tRNA_ligase_regulator"/>
</dbReference>
<dbReference type="SUPFAM" id="SSF50249">
    <property type="entry name" value="Nucleic acid-binding proteins"/>
    <property type="match status" value="1"/>
</dbReference>
<reference evidence="3 4" key="1">
    <citation type="submission" date="2019-01" db="EMBL/GenBank/DDBJ databases">
        <title>Sphingomonas mucosissima sp. nov. and Sphingomonas desiccabilis sp. nov., from biological soil crusts in the Colorado Plateau, USA.</title>
        <authorList>
            <person name="Zhu D."/>
        </authorList>
    </citation>
    <scope>NUCLEOTIDE SEQUENCE [LARGE SCALE GENOMIC DNA]</scope>
    <source>
        <strain evidence="3 4">CP1D</strain>
    </source>
</reference>
<name>A0A4Q2J1P0_9SPHN</name>